<reference evidence="2" key="1">
    <citation type="submission" date="2022-08" db="EMBL/GenBank/DDBJ databases">
        <authorList>
            <person name="Gutierrez-Valencia J."/>
        </authorList>
    </citation>
    <scope>NUCLEOTIDE SEQUENCE</scope>
</reference>
<dbReference type="GO" id="GO:0009507">
    <property type="term" value="C:chloroplast"/>
    <property type="evidence" value="ECO:0007669"/>
    <property type="project" value="TreeGrafter"/>
</dbReference>
<evidence type="ECO:0000313" key="2">
    <source>
        <dbReference type="EMBL" id="CAI0400583.1"/>
    </source>
</evidence>
<dbReference type="GO" id="GO:0004473">
    <property type="term" value="F:malate dehydrogenase (decarboxylating) (NADP+) activity"/>
    <property type="evidence" value="ECO:0007669"/>
    <property type="project" value="TreeGrafter"/>
</dbReference>
<dbReference type="Proteomes" id="UP001154282">
    <property type="component" value="Unassembled WGS sequence"/>
</dbReference>
<dbReference type="GO" id="GO:0006108">
    <property type="term" value="P:malate metabolic process"/>
    <property type="evidence" value="ECO:0007669"/>
    <property type="project" value="TreeGrafter"/>
</dbReference>
<dbReference type="SUPFAM" id="SSF53223">
    <property type="entry name" value="Aminoacid dehydrogenase-like, N-terminal domain"/>
    <property type="match status" value="1"/>
</dbReference>
<gene>
    <name evidence="2" type="ORF">LITE_LOCUS10804</name>
</gene>
<dbReference type="InterPro" id="IPR046346">
    <property type="entry name" value="Aminoacid_DH-like_N_sf"/>
</dbReference>
<dbReference type="PANTHER" id="PTHR23406:SF89">
    <property type="entry name" value="NADP-DEPENDENT MALIC ENZYME 1"/>
    <property type="match status" value="1"/>
</dbReference>
<dbReference type="AlphaFoldDB" id="A0AAV0IUY2"/>
<dbReference type="Pfam" id="PF00390">
    <property type="entry name" value="malic"/>
    <property type="match status" value="1"/>
</dbReference>
<protein>
    <recommendedName>
        <fullName evidence="1">Malic enzyme N-terminal domain-containing protein</fullName>
    </recommendedName>
</protein>
<proteinExistence type="predicted"/>
<feature type="domain" description="Malic enzyme N-terminal" evidence="1">
    <location>
        <begin position="68"/>
        <end position="109"/>
    </location>
</feature>
<organism evidence="2 3">
    <name type="scientific">Linum tenue</name>
    <dbReference type="NCBI Taxonomy" id="586396"/>
    <lineage>
        <taxon>Eukaryota</taxon>
        <taxon>Viridiplantae</taxon>
        <taxon>Streptophyta</taxon>
        <taxon>Embryophyta</taxon>
        <taxon>Tracheophyta</taxon>
        <taxon>Spermatophyta</taxon>
        <taxon>Magnoliopsida</taxon>
        <taxon>eudicotyledons</taxon>
        <taxon>Gunneridae</taxon>
        <taxon>Pentapetalae</taxon>
        <taxon>rosids</taxon>
        <taxon>fabids</taxon>
        <taxon>Malpighiales</taxon>
        <taxon>Linaceae</taxon>
        <taxon>Linum</taxon>
    </lineage>
</organism>
<evidence type="ECO:0000259" key="1">
    <source>
        <dbReference type="Pfam" id="PF00390"/>
    </source>
</evidence>
<dbReference type="PANTHER" id="PTHR23406">
    <property type="entry name" value="MALIC ENZYME-RELATED"/>
    <property type="match status" value="1"/>
</dbReference>
<dbReference type="Gene3D" id="3.40.50.10380">
    <property type="entry name" value="Malic enzyme, N-terminal domain"/>
    <property type="match status" value="1"/>
</dbReference>
<dbReference type="InterPro" id="IPR037062">
    <property type="entry name" value="Malic_N_dom_sf"/>
</dbReference>
<comment type="caution">
    <text evidence="2">The sequence shown here is derived from an EMBL/GenBank/DDBJ whole genome shotgun (WGS) entry which is preliminary data.</text>
</comment>
<dbReference type="EMBL" id="CAMGYJ010000004">
    <property type="protein sequence ID" value="CAI0400583.1"/>
    <property type="molecule type" value="Genomic_DNA"/>
</dbReference>
<keyword evidence="3" id="KW-1185">Reference proteome</keyword>
<name>A0AAV0IUY2_9ROSI</name>
<accession>A0AAV0IUY2</accession>
<dbReference type="InterPro" id="IPR012301">
    <property type="entry name" value="Malic_N_dom"/>
</dbReference>
<evidence type="ECO:0000313" key="3">
    <source>
        <dbReference type="Proteomes" id="UP001154282"/>
    </source>
</evidence>
<sequence length="139" mass="15476">MVRAITQEYSPKVSCWKVEGGEVSFLQRTQAKKTSARLALLLHGRIVPLTVPLNLGNSRRKTESTEANATSSRGRVLDVLKNWPKRSILVTVVTDGERILGLRDLGCQDIRNFLSFLSAAKQYYGEKVLIQVLLKSCSS</sequence>